<accession>A0ABD0TCY3</accession>
<reference evidence="2 3" key="1">
    <citation type="submission" date="2024-06" db="EMBL/GenBank/DDBJ databases">
        <title>A chromosome-level genome assembly of beet webworm, Loxostege sticticalis.</title>
        <authorList>
            <person name="Zhang Y."/>
        </authorList>
    </citation>
    <scope>NUCLEOTIDE SEQUENCE [LARGE SCALE GENOMIC DNA]</scope>
    <source>
        <strain evidence="2">AQ028</strain>
        <tissue evidence="2">Male pupae</tissue>
    </source>
</reference>
<evidence type="ECO:0000259" key="1">
    <source>
        <dbReference type="Pfam" id="PF25298"/>
    </source>
</evidence>
<dbReference type="AlphaFoldDB" id="A0ABD0TCY3"/>
<organism evidence="2 3">
    <name type="scientific">Loxostege sticticalis</name>
    <name type="common">Beet webworm moth</name>
    <dbReference type="NCBI Taxonomy" id="481309"/>
    <lineage>
        <taxon>Eukaryota</taxon>
        <taxon>Metazoa</taxon>
        <taxon>Ecdysozoa</taxon>
        <taxon>Arthropoda</taxon>
        <taxon>Hexapoda</taxon>
        <taxon>Insecta</taxon>
        <taxon>Pterygota</taxon>
        <taxon>Neoptera</taxon>
        <taxon>Endopterygota</taxon>
        <taxon>Lepidoptera</taxon>
        <taxon>Glossata</taxon>
        <taxon>Ditrysia</taxon>
        <taxon>Pyraloidea</taxon>
        <taxon>Crambidae</taxon>
        <taxon>Pyraustinae</taxon>
        <taxon>Loxostege</taxon>
    </lineage>
</organism>
<dbReference type="EMBL" id="JBEDNZ010000007">
    <property type="protein sequence ID" value="KAL0840060.1"/>
    <property type="molecule type" value="Genomic_DNA"/>
</dbReference>
<dbReference type="Proteomes" id="UP001549921">
    <property type="component" value="Unassembled WGS sequence"/>
</dbReference>
<evidence type="ECO:0000313" key="3">
    <source>
        <dbReference type="Proteomes" id="UP001549921"/>
    </source>
</evidence>
<gene>
    <name evidence="2" type="ORF">ABMA28_015380</name>
</gene>
<comment type="caution">
    <text evidence="2">The sequence shown here is derived from an EMBL/GenBank/DDBJ whole genome shotgun (WGS) entry which is preliminary data.</text>
</comment>
<feature type="domain" description="FP protein C-terminal" evidence="1">
    <location>
        <begin position="263"/>
        <end position="313"/>
    </location>
</feature>
<dbReference type="InterPro" id="IPR011011">
    <property type="entry name" value="Znf_FYVE_PHD"/>
</dbReference>
<dbReference type="InterPro" id="IPR057251">
    <property type="entry name" value="FP_C"/>
</dbReference>
<protein>
    <recommendedName>
        <fullName evidence="1">FP protein C-terminal domain-containing protein</fullName>
    </recommendedName>
</protein>
<dbReference type="InterPro" id="IPR013083">
    <property type="entry name" value="Znf_RING/FYVE/PHD"/>
</dbReference>
<evidence type="ECO:0000313" key="2">
    <source>
        <dbReference type="EMBL" id="KAL0840060.1"/>
    </source>
</evidence>
<name>A0ABD0TCY3_LOXSC</name>
<dbReference type="Pfam" id="PF25298">
    <property type="entry name" value="Baculo_FP_2nd"/>
    <property type="match status" value="1"/>
</dbReference>
<dbReference type="SUPFAM" id="SSF57903">
    <property type="entry name" value="FYVE/PHD zinc finger"/>
    <property type="match status" value="1"/>
</dbReference>
<dbReference type="Gene3D" id="3.30.40.10">
    <property type="entry name" value="Zinc/RING finger domain, C3HC4 (zinc finger)"/>
    <property type="match status" value="1"/>
</dbReference>
<sequence>MNCATCGELFNECGVQCGSCKKHFDFGCANITETGYRRLGPERRATWKCPACRLLSPSTSSAPGTQSPEPSLEAVMAKLNSMSLLLESLPGLIEDVKGIKADVAKLQVSSKGTFKKLQEFDHSLTEMNTRVTSLEAVSCDLVAVKSQLISSQRSEITRDQWSRLNNVEIKGVPMKKNENLYELVDKIGTCINYKVAKNQINYVSRIPSHNKSNEKSIVVSFLNRYVKEDFVASARLIKSLSPVDLGFAGAPNQRIFVNDHLSPEYKKLLTQTKQIAKEKGYQYTWVKFSKIHVRKNDTSHVIVINYEKDLNKLI</sequence>
<proteinExistence type="predicted"/>